<dbReference type="RefSeq" id="WP_282758866.1">
    <property type="nucleotide sequence ID" value="NZ_JASCTH010000005.1"/>
</dbReference>
<proteinExistence type="predicted"/>
<comment type="caution">
    <text evidence="1">The sequence shown here is derived from an EMBL/GenBank/DDBJ whole genome shotgun (WGS) entry which is preliminary data.</text>
</comment>
<reference evidence="1 2" key="1">
    <citation type="submission" date="2023-05" db="EMBL/GenBank/DDBJ databases">
        <title>Actinoplanes sp. NEAU-A12 genome sequencing.</title>
        <authorList>
            <person name="Wang Z.-S."/>
        </authorList>
    </citation>
    <scope>NUCLEOTIDE SEQUENCE [LARGE SCALE GENOMIC DNA]</scope>
    <source>
        <strain evidence="1 2">NEAU-A12</strain>
    </source>
</reference>
<accession>A0ABT6WGU5</accession>
<dbReference type="Gene3D" id="1.10.10.60">
    <property type="entry name" value="Homeodomain-like"/>
    <property type="match status" value="1"/>
</dbReference>
<evidence type="ECO:0000313" key="1">
    <source>
        <dbReference type="EMBL" id="MDI6098944.1"/>
    </source>
</evidence>
<evidence type="ECO:0000313" key="2">
    <source>
        <dbReference type="Proteomes" id="UP001241758"/>
    </source>
</evidence>
<dbReference type="Proteomes" id="UP001241758">
    <property type="component" value="Unassembled WGS sequence"/>
</dbReference>
<protein>
    <submittedName>
        <fullName evidence="1">Uncharacterized protein</fullName>
    </submittedName>
</protein>
<organism evidence="1 2">
    <name type="scientific">Actinoplanes sandaracinus</name>
    <dbReference type="NCBI Taxonomy" id="3045177"/>
    <lineage>
        <taxon>Bacteria</taxon>
        <taxon>Bacillati</taxon>
        <taxon>Actinomycetota</taxon>
        <taxon>Actinomycetes</taxon>
        <taxon>Micromonosporales</taxon>
        <taxon>Micromonosporaceae</taxon>
        <taxon>Actinoplanes</taxon>
    </lineage>
</organism>
<dbReference type="EMBL" id="JASCTH010000005">
    <property type="protein sequence ID" value="MDI6098944.1"/>
    <property type="molecule type" value="Genomic_DNA"/>
</dbReference>
<sequence length="127" mass="13995">MTTDGSETHPTREDRIVAEFGDGYDVEQIAARYGLSIAEIYAVVEREVGPIDFDYPGPPSQYPPSPTTYARPSQAFQDHDAIVAEYGAGHDVEAIARRHRIRVEQVYEVVQRVVEAHGPPSGPTGSR</sequence>
<gene>
    <name evidence="1" type="ORF">QLQ12_10065</name>
</gene>
<name>A0ABT6WGU5_9ACTN</name>
<keyword evidence="2" id="KW-1185">Reference proteome</keyword>